<proteinExistence type="predicted"/>
<sequence>MRLLIRSMFREDSPPEEAYERLRKTLCSLPEGVVSLSQIAEEFEHSYGGLFPDLNIPRAMQDLIILGEVELCRETESGARVWLRHRWGDLDPDDRIDEPLLVAGMTWKCYVAPNFRRRRAERLFTTRSAAFDHLKRAGGVAPEDLERVWFLNDVWATQLESGETAVVRREPVYERESSHGEYYEDTSDFGI</sequence>
<dbReference type="Proteomes" id="UP000294028">
    <property type="component" value="Unassembled WGS sequence"/>
</dbReference>
<comment type="caution">
    <text evidence="1">The sequence shown here is derived from an EMBL/GenBank/DDBJ whole genome shotgun (WGS) entry which is preliminary data.</text>
</comment>
<evidence type="ECO:0000313" key="1">
    <source>
        <dbReference type="EMBL" id="RYJ13937.1"/>
    </source>
</evidence>
<accession>A0A482TAN2</accession>
<name>A0A482TAN2_9EURY</name>
<evidence type="ECO:0000313" key="2">
    <source>
        <dbReference type="Proteomes" id="UP000294028"/>
    </source>
</evidence>
<reference evidence="1 2" key="1">
    <citation type="submission" date="2018-12" db="EMBL/GenBank/DDBJ databases">
        <title>Genome analysis provides insights into bioremediation potentialities of Halogeometricum borinquense strain N11.</title>
        <authorList>
            <person name="Najjari A."/>
            <person name="Youssef N."/>
            <person name="Fhoula I."/>
            <person name="Ben Dhia O."/>
            <person name="Mahjoubi M."/>
            <person name="Ouzari H.I."/>
            <person name="Cherif A."/>
        </authorList>
    </citation>
    <scope>NUCLEOTIDE SEQUENCE [LARGE SCALE GENOMIC DNA]</scope>
    <source>
        <strain evidence="1 2">N11</strain>
    </source>
</reference>
<protein>
    <submittedName>
        <fullName evidence="1">Uncharacterized protein</fullName>
    </submittedName>
</protein>
<dbReference type="AlphaFoldDB" id="A0A482TAN2"/>
<dbReference type="EMBL" id="RZHH01000002">
    <property type="protein sequence ID" value="RYJ13937.1"/>
    <property type="molecule type" value="Genomic_DNA"/>
</dbReference>
<organism evidence="1 2">
    <name type="scientific">Halogeometricum borinquense</name>
    <dbReference type="NCBI Taxonomy" id="60847"/>
    <lineage>
        <taxon>Archaea</taxon>
        <taxon>Methanobacteriati</taxon>
        <taxon>Methanobacteriota</taxon>
        <taxon>Stenosarchaea group</taxon>
        <taxon>Halobacteria</taxon>
        <taxon>Halobacteriales</taxon>
        <taxon>Haloferacaceae</taxon>
        <taxon>Halogeometricum</taxon>
    </lineage>
</organism>
<gene>
    <name evidence="1" type="ORF">ELS19_08110</name>
</gene>